<comment type="caution">
    <text evidence="1">The sequence shown here is derived from an EMBL/GenBank/DDBJ whole genome shotgun (WGS) entry which is preliminary data.</text>
</comment>
<dbReference type="Gene3D" id="3.40.50.2000">
    <property type="entry name" value="Glycogen Phosphorylase B"/>
    <property type="match status" value="1"/>
</dbReference>
<gene>
    <name evidence="1" type="ORF">RESH_04632</name>
</gene>
<dbReference type="SUPFAM" id="SSF53756">
    <property type="entry name" value="UDP-Glycosyltransferase/glycogen phosphorylase"/>
    <property type="match status" value="1"/>
</dbReference>
<protein>
    <submittedName>
        <fullName evidence="1">Glycosyl transferase, group 1</fullName>
    </submittedName>
</protein>
<dbReference type="GO" id="GO:0016740">
    <property type="term" value="F:transferase activity"/>
    <property type="evidence" value="ECO:0007669"/>
    <property type="project" value="UniProtKB-KW"/>
</dbReference>
<evidence type="ECO:0000313" key="1">
    <source>
        <dbReference type="EMBL" id="EMI24760.1"/>
    </source>
</evidence>
<dbReference type="PATRIC" id="fig|1263868.3.peg.5022"/>
<sequence>MNFLIANYGFPPNPGVGGRRWVKFAKYLAKAGHQVHVIHATAEGAATSTWEDDANTAGITRHDLPRKYVFDNPHFGNNQRVAITHRIKQRVARSWYQATSNRRFYDQAFRWKEPFLALAENLIPQHNIEIVVATGAPFYLLEYGAILRSRHPQLRLLCDLRDPWFGAINYGMAGLEGKRLDTEKQIFRFVCEHADWVTAPNPTILESQSVSGTTIPESKRYVLSHAFDDDDLPTDCSAAVPDDDVVRIVYGGAIYGKSQPVFDSICRGLDHMREVDPDFYQHVQFDLYINDRLPSELVQRHGQRLHVIDQIGSEIHKKVRDADWSMLLAAGHYKDAMTTKFFEFGRSGTPFLVFGESGELMDAVEKNSLGVCLETSRLGQEPGVLLDTLRNGFQPNSAYFDAHCYQSRTDELTRLFTTN</sequence>
<proteinExistence type="predicted"/>
<dbReference type="OrthoDB" id="9794575at2"/>
<accession>M5RZM5</accession>
<dbReference type="Proteomes" id="UP000011996">
    <property type="component" value="Unassembled WGS sequence"/>
</dbReference>
<keyword evidence="1" id="KW-0808">Transferase</keyword>
<name>M5RZM5_9BACT</name>
<organism evidence="1 2">
    <name type="scientific">Rhodopirellula europaea SH398</name>
    <dbReference type="NCBI Taxonomy" id="1263868"/>
    <lineage>
        <taxon>Bacteria</taxon>
        <taxon>Pseudomonadati</taxon>
        <taxon>Planctomycetota</taxon>
        <taxon>Planctomycetia</taxon>
        <taxon>Pirellulales</taxon>
        <taxon>Pirellulaceae</taxon>
        <taxon>Rhodopirellula</taxon>
    </lineage>
</organism>
<dbReference type="AlphaFoldDB" id="M5RZM5"/>
<dbReference type="EMBL" id="ANOF01000150">
    <property type="protein sequence ID" value="EMI24760.1"/>
    <property type="molecule type" value="Genomic_DNA"/>
</dbReference>
<dbReference type="RefSeq" id="WP_008670038.1">
    <property type="nucleotide sequence ID" value="NZ_ANOF01000150.1"/>
</dbReference>
<evidence type="ECO:0000313" key="2">
    <source>
        <dbReference type="Proteomes" id="UP000011996"/>
    </source>
</evidence>
<dbReference type="STRING" id="1263868.RESH_04632"/>
<reference evidence="1 2" key="1">
    <citation type="journal article" date="2013" name="Mar. Genomics">
        <title>Expression of sulfatases in Rhodopirellula baltica and the diversity of sulfatases in the genus Rhodopirellula.</title>
        <authorList>
            <person name="Wegner C.E."/>
            <person name="Richter-Heitmann T."/>
            <person name="Klindworth A."/>
            <person name="Klockow C."/>
            <person name="Richter M."/>
            <person name="Achstetter T."/>
            <person name="Glockner F.O."/>
            <person name="Harder J."/>
        </authorList>
    </citation>
    <scope>NUCLEOTIDE SEQUENCE [LARGE SCALE GENOMIC DNA]</scope>
    <source>
        <strain evidence="1 2">SH398</strain>
    </source>
</reference>